<dbReference type="AlphaFoldDB" id="A0A426G1E4"/>
<accession>A0A426G1E4</accession>
<gene>
    <name evidence="1" type="ORF">EI220_10705</name>
</gene>
<evidence type="ECO:0000313" key="1">
    <source>
        <dbReference type="EMBL" id="RRN48774.1"/>
    </source>
</evidence>
<dbReference type="EMBL" id="RRZO01000068">
    <property type="protein sequence ID" value="RRN48774.1"/>
    <property type="molecule type" value="Genomic_DNA"/>
</dbReference>
<dbReference type="Proteomes" id="UP000278566">
    <property type="component" value="Unassembled WGS sequence"/>
</dbReference>
<dbReference type="RefSeq" id="WP_024377414.1">
    <property type="nucleotide sequence ID" value="NZ_JARASS010000006.1"/>
</dbReference>
<comment type="caution">
    <text evidence="1">The sequence shown here is derived from an EMBL/GenBank/DDBJ whole genome shotgun (WGS) entry which is preliminary data.</text>
</comment>
<evidence type="ECO:0000313" key="2">
    <source>
        <dbReference type="Proteomes" id="UP000278566"/>
    </source>
</evidence>
<sequence length="84" mass="9384">MSVIRIVRKKKFVRAMEDMYVETSMGSYALRNGDYIDVPTDLGFTLKVSQQPMSFWSSKANIARGQSGEVVISAGFFGPSIEVR</sequence>
<organism evidence="1 2">
    <name type="scientific">Streptococcus suis</name>
    <dbReference type="NCBI Taxonomy" id="1307"/>
    <lineage>
        <taxon>Bacteria</taxon>
        <taxon>Bacillati</taxon>
        <taxon>Bacillota</taxon>
        <taxon>Bacilli</taxon>
        <taxon>Lactobacillales</taxon>
        <taxon>Streptococcaceae</taxon>
        <taxon>Streptococcus</taxon>
    </lineage>
</organism>
<name>A0A426G1E4_STRSU</name>
<reference evidence="1 2" key="1">
    <citation type="submission" date="2018-11" db="EMBL/GenBank/DDBJ databases">
        <title>Changes in penicillin susceptibility of Streptococcus suis isolates by amino acid alterations in the penicillin-binding protein.</title>
        <authorList>
            <person name="Niemann L."/>
            <person name="Eichhorn I."/>
        </authorList>
    </citation>
    <scope>NUCLEOTIDE SEQUENCE [LARGE SCALE GENOMIC DNA]</scope>
    <source>
        <strain evidence="1 2">IMT40738</strain>
    </source>
</reference>
<protein>
    <submittedName>
        <fullName evidence="1">Uncharacterized protein</fullName>
    </submittedName>
</protein>
<proteinExistence type="predicted"/>